<proteinExistence type="predicted"/>
<dbReference type="InterPro" id="IPR009604">
    <property type="entry name" value="LsmAD_domain"/>
</dbReference>
<comment type="caution">
    <text evidence="3">The sequence shown here is derived from an EMBL/GenBank/DDBJ whole genome shotgun (WGS) entry which is preliminary data.</text>
</comment>
<dbReference type="OrthoDB" id="2275718at2759"/>
<dbReference type="PANTHER" id="PTHR12854">
    <property type="entry name" value="ATAXIN 2-RELATED"/>
    <property type="match status" value="1"/>
</dbReference>
<dbReference type="GO" id="GO:0010494">
    <property type="term" value="C:cytoplasmic stress granule"/>
    <property type="evidence" value="ECO:0007669"/>
    <property type="project" value="TreeGrafter"/>
</dbReference>
<accession>A0A9P8Q9G3</accession>
<dbReference type="GO" id="GO:0034063">
    <property type="term" value="P:stress granule assembly"/>
    <property type="evidence" value="ECO:0007669"/>
    <property type="project" value="TreeGrafter"/>
</dbReference>
<evidence type="ECO:0000256" key="1">
    <source>
        <dbReference type="SAM" id="MobiDB-lite"/>
    </source>
</evidence>
<feature type="compositionally biased region" description="Gly residues" evidence="1">
    <location>
        <begin position="755"/>
        <end position="767"/>
    </location>
</feature>
<feature type="compositionally biased region" description="Low complexity" evidence="1">
    <location>
        <begin position="13"/>
        <end position="33"/>
    </location>
</feature>
<sequence>MALSSKPPRPSSRRQQSPQANSSSSNSSSTANSGNGKNLGLFLSDSELQNQFMDRFLYLIVNSIGTKFKCLTNSNVTIEGVLQNIDFADKTFKIYVELDNGVNAISYDDLIDFELENVNLHDPVKEQSSSFRTDTDISSRNKTGSNNNRERDIEKWTPEPDSRFDLKMVDDGKSWDQFQTNEEKFGIKSSFDENLYTTTIDRSNPKYHALKQKADKLAAEIEGSSYAGNSHVSEERGVKFDDSGLDEEDKYSGVSREVPVPKASSPTGSSVNKKGEDLFNQLMNKKNVTLTFNSTQDKPTKYVPPSQKKHLENIDPAVVSSQKPAQATTLKTAKHNKPHELSSTLTSNPAPQLINKANAKIESKFNNISEINSLREFAQNFKIPETFTREKKGGFIPIHAEKMKQIGSGLVDDSKAAKAATTEKPNVQESSSSKTKAAEPAKPKEAEKTAVITPPTKTEPTTASTTTATPTPVTTATTSPVISEDKEPKSAAAADSADDKKSSLPHHHKLNPKAAIFTPVSNKSSPVISSANLSKQSPPVAVGSPKVSHSANSKRMGRSSDVVHFFGQNKSPSSTKPTVYSNINFFASSLKAYEESKAESESSADKPFQIEMPFVTPPTWSTKDEVSENTSYKTYLATLTPSSITSPQLNFPQQQQQHQQQYQPQHQQQYIMPPHMAGRQMQQIPNGPHMVQHFPNQFVPQFMPPFGLPQNGNPRFMQAGANAAAMYHPGPPPPAMMNVNGMMGVPPFAMPHMAGPGGFNPQGGVGGPDNNSNNNGNNNGNNSNNNRSYGNSMRGNNSGNGNGYRRNH</sequence>
<dbReference type="InterPro" id="IPR045117">
    <property type="entry name" value="ATXN2-like"/>
</dbReference>
<feature type="region of interest" description="Disordered" evidence="1">
    <location>
        <begin position="754"/>
        <end position="808"/>
    </location>
</feature>
<evidence type="ECO:0000313" key="4">
    <source>
        <dbReference type="Proteomes" id="UP000774326"/>
    </source>
</evidence>
<protein>
    <recommendedName>
        <fullName evidence="2">LsmAD domain-containing protein</fullName>
    </recommendedName>
</protein>
<organism evidence="3 4">
    <name type="scientific">Wickerhamomyces pijperi</name>
    <name type="common">Yeast</name>
    <name type="synonym">Pichia pijperi</name>
    <dbReference type="NCBI Taxonomy" id="599730"/>
    <lineage>
        <taxon>Eukaryota</taxon>
        <taxon>Fungi</taxon>
        <taxon>Dikarya</taxon>
        <taxon>Ascomycota</taxon>
        <taxon>Saccharomycotina</taxon>
        <taxon>Saccharomycetes</taxon>
        <taxon>Phaffomycetales</taxon>
        <taxon>Wickerhamomycetaceae</taxon>
        <taxon>Wickerhamomyces</taxon>
    </lineage>
</organism>
<feature type="region of interest" description="Disordered" evidence="1">
    <location>
        <begin position="1"/>
        <end position="33"/>
    </location>
</feature>
<feature type="region of interest" description="Disordered" evidence="1">
    <location>
        <begin position="319"/>
        <end position="350"/>
    </location>
</feature>
<dbReference type="SMART" id="SM01272">
    <property type="entry name" value="LsmAD"/>
    <property type="match status" value="1"/>
</dbReference>
<dbReference type="Pfam" id="PF06741">
    <property type="entry name" value="LsmAD"/>
    <property type="match status" value="1"/>
</dbReference>
<reference evidence="3" key="1">
    <citation type="journal article" date="2021" name="Open Biol.">
        <title>Shared evolutionary footprints suggest mitochondrial oxidative damage underlies multiple complex I losses in fungi.</title>
        <authorList>
            <person name="Schikora-Tamarit M.A."/>
            <person name="Marcet-Houben M."/>
            <person name="Nosek J."/>
            <person name="Gabaldon T."/>
        </authorList>
    </citation>
    <scope>NUCLEOTIDE SEQUENCE</scope>
    <source>
        <strain evidence="3">CBS2887</strain>
    </source>
</reference>
<dbReference type="EMBL" id="JAEUBG010001186">
    <property type="protein sequence ID" value="KAH3686837.1"/>
    <property type="molecule type" value="Genomic_DNA"/>
</dbReference>
<feature type="region of interest" description="Disordered" evidence="1">
    <location>
        <begin position="125"/>
        <end position="157"/>
    </location>
</feature>
<evidence type="ECO:0000259" key="2">
    <source>
        <dbReference type="SMART" id="SM01272"/>
    </source>
</evidence>
<reference evidence="3" key="2">
    <citation type="submission" date="2021-01" db="EMBL/GenBank/DDBJ databases">
        <authorList>
            <person name="Schikora-Tamarit M.A."/>
        </authorList>
    </citation>
    <scope>NUCLEOTIDE SEQUENCE</scope>
    <source>
        <strain evidence="3">CBS2887</strain>
    </source>
</reference>
<feature type="domain" description="LsmAD" evidence="2">
    <location>
        <begin position="185"/>
        <end position="257"/>
    </location>
</feature>
<feature type="compositionally biased region" description="Basic and acidic residues" evidence="1">
    <location>
        <begin position="232"/>
        <end position="242"/>
    </location>
</feature>
<evidence type="ECO:0000313" key="3">
    <source>
        <dbReference type="EMBL" id="KAH3686837.1"/>
    </source>
</evidence>
<dbReference type="Proteomes" id="UP000774326">
    <property type="component" value="Unassembled WGS sequence"/>
</dbReference>
<dbReference type="PANTHER" id="PTHR12854:SF7">
    <property type="entry name" value="ATAXIN-2 HOMOLOG"/>
    <property type="match status" value="1"/>
</dbReference>
<dbReference type="AlphaFoldDB" id="A0A9P8Q9G3"/>
<feature type="compositionally biased region" description="Polar residues" evidence="1">
    <location>
        <begin position="341"/>
        <end position="350"/>
    </location>
</feature>
<feature type="compositionally biased region" description="Polar residues" evidence="1">
    <location>
        <begin position="519"/>
        <end position="537"/>
    </location>
</feature>
<feature type="compositionally biased region" description="Low complexity" evidence="1">
    <location>
        <begin position="768"/>
        <end position="799"/>
    </location>
</feature>
<name>A0A9P8Q9G3_WICPI</name>
<feature type="compositionally biased region" description="Polar residues" evidence="1">
    <location>
        <begin position="319"/>
        <end position="331"/>
    </location>
</feature>
<feature type="region of interest" description="Disordered" evidence="1">
    <location>
        <begin position="225"/>
        <end position="274"/>
    </location>
</feature>
<feature type="compositionally biased region" description="Low complexity" evidence="1">
    <location>
        <begin position="449"/>
        <end position="480"/>
    </location>
</feature>
<gene>
    <name evidence="3" type="ORF">WICPIJ_002164</name>
</gene>
<feature type="compositionally biased region" description="Basic and acidic residues" evidence="1">
    <location>
        <begin position="148"/>
        <end position="157"/>
    </location>
</feature>
<feature type="compositionally biased region" description="Basic and acidic residues" evidence="1">
    <location>
        <begin position="436"/>
        <end position="448"/>
    </location>
</feature>
<feature type="region of interest" description="Disordered" evidence="1">
    <location>
        <begin position="416"/>
        <end position="556"/>
    </location>
</feature>
<keyword evidence="4" id="KW-1185">Reference proteome</keyword>
<dbReference type="GO" id="GO:0003729">
    <property type="term" value="F:mRNA binding"/>
    <property type="evidence" value="ECO:0007669"/>
    <property type="project" value="TreeGrafter"/>
</dbReference>